<dbReference type="GO" id="GO:0048038">
    <property type="term" value="F:quinone binding"/>
    <property type="evidence" value="ECO:0007669"/>
    <property type="project" value="UniProtKB-KW"/>
</dbReference>
<feature type="transmembrane region" description="Helical" evidence="5">
    <location>
        <begin position="249"/>
        <end position="269"/>
    </location>
</feature>
<dbReference type="GO" id="GO:0008137">
    <property type="term" value="F:NADH dehydrogenase (ubiquinone) activity"/>
    <property type="evidence" value="ECO:0007669"/>
    <property type="project" value="InterPro"/>
</dbReference>
<feature type="transmembrane region" description="Helical" evidence="5">
    <location>
        <begin position="209"/>
        <end position="228"/>
    </location>
</feature>
<evidence type="ECO:0000256" key="1">
    <source>
        <dbReference type="ARBA" id="ARBA00004127"/>
    </source>
</evidence>
<dbReference type="GO" id="GO:0042773">
    <property type="term" value="P:ATP synthesis coupled electron transport"/>
    <property type="evidence" value="ECO:0007669"/>
    <property type="project" value="InterPro"/>
</dbReference>
<comment type="catalytic activity">
    <reaction evidence="5">
        <text>a quinone + NADH + 5 H(+)(in) = a quinol + NAD(+) + 4 H(+)(out)</text>
        <dbReference type="Rhea" id="RHEA:57888"/>
        <dbReference type="ChEBI" id="CHEBI:15378"/>
        <dbReference type="ChEBI" id="CHEBI:24646"/>
        <dbReference type="ChEBI" id="CHEBI:57540"/>
        <dbReference type="ChEBI" id="CHEBI:57945"/>
        <dbReference type="ChEBI" id="CHEBI:132124"/>
    </reaction>
</comment>
<dbReference type="RefSeq" id="WP_107567071.1">
    <property type="nucleotide sequence ID" value="NZ_PYYB01000001.1"/>
</dbReference>
<comment type="subcellular location">
    <subcellularLocation>
        <location evidence="5">Cell membrane</location>
        <topology evidence="5">Multi-pass membrane protein</topology>
    </subcellularLocation>
    <subcellularLocation>
        <location evidence="1">Endomembrane system</location>
        <topology evidence="1">Multi-pass membrane protein</topology>
    </subcellularLocation>
    <subcellularLocation>
        <location evidence="6">Membrane</location>
        <topology evidence="6">Multi-pass membrane protein</topology>
    </subcellularLocation>
</comment>
<dbReference type="NCBIfam" id="TIGR01770">
    <property type="entry name" value="NDH_I_N"/>
    <property type="match status" value="1"/>
</dbReference>
<sequence>MTTTLLAAAEAPKIDWGGLSPLIALLGGAVIVLMLGLFRSAFVREQVVPFLSLVAVGASAGLTIWQWDTRLDLISGAMRVDGLALTLNLVLLTAAFATILLSWRANAPRESAHGEYHSLLLTSVAGMVVLVGAQNLVTLFIGLELFSIPLYVLCATEMRRATALESGLKYLIVGSAGSAILLYGLALLYGATGDTDFTGIAAAVEDQGLAKDSLLLAGVALTAVGLAFKCSIAPFHQWTPDVYEGAPTPVTAFMAVATKAAAFGVFLRLFDVALIGSSDVWAPFLAILATVTIIVGNVGALGQSSLKRMLAFSSVAQAGYMLAGVIVATQLGVRATVFYLAVYLVMNLAAFAVIVARERETGHGDDIEAIKGIGRDRPLLGWALTLSMLGLAGVPATAGFIGKFYLIDAAVDGDYAWLGIVIVIGSMISLAYYLRVVAAVWSTEATATATTGAGPLPALAGGAPDGPADFTPGAEKHWEVALVAAVFGAATLVLGVIPGPLFDLIRDSGSGLGLF</sequence>
<dbReference type="Proteomes" id="UP000240739">
    <property type="component" value="Unassembled WGS sequence"/>
</dbReference>
<feature type="transmembrane region" description="Helical" evidence="5">
    <location>
        <begin position="415"/>
        <end position="434"/>
    </location>
</feature>
<feature type="transmembrane region" description="Helical" evidence="5">
    <location>
        <begin position="480"/>
        <end position="502"/>
    </location>
</feature>
<name>A0A2T4UHA5_9ACTN</name>
<feature type="domain" description="NADH:quinone oxidoreductase/Mrp antiporter transmembrane" evidence="7">
    <location>
        <begin position="133"/>
        <end position="429"/>
    </location>
</feature>
<feature type="transmembrane region" description="Helical" evidence="5">
    <location>
        <begin position="337"/>
        <end position="358"/>
    </location>
</feature>
<gene>
    <name evidence="5" type="primary">nuoN</name>
    <name evidence="8" type="ORF">C7Y72_02680</name>
</gene>
<feature type="transmembrane region" description="Helical" evidence="5">
    <location>
        <begin position="50"/>
        <end position="67"/>
    </location>
</feature>
<dbReference type="InterPro" id="IPR001750">
    <property type="entry name" value="ND/Mrp_TM"/>
</dbReference>
<dbReference type="GO" id="GO:0050136">
    <property type="term" value="F:NADH dehydrogenase (quinone) (non-electrogenic) activity"/>
    <property type="evidence" value="ECO:0007669"/>
    <property type="project" value="UniProtKB-UniRule"/>
</dbReference>
<proteinExistence type="inferred from homology"/>
<dbReference type="PANTHER" id="PTHR22773">
    <property type="entry name" value="NADH DEHYDROGENASE"/>
    <property type="match status" value="1"/>
</dbReference>
<dbReference type="EMBL" id="PYYB01000001">
    <property type="protein sequence ID" value="PTL58634.1"/>
    <property type="molecule type" value="Genomic_DNA"/>
</dbReference>
<comment type="similarity">
    <text evidence="5">Belongs to the complex I subunit 2 family.</text>
</comment>
<dbReference type="AlphaFoldDB" id="A0A2T4UHA5"/>
<evidence type="ECO:0000313" key="9">
    <source>
        <dbReference type="Proteomes" id="UP000240739"/>
    </source>
</evidence>
<keyword evidence="5" id="KW-0813">Transport</keyword>
<keyword evidence="5" id="KW-0874">Quinone</keyword>
<feature type="transmembrane region" description="Helical" evidence="5">
    <location>
        <begin position="139"/>
        <end position="156"/>
    </location>
</feature>
<keyword evidence="5" id="KW-0520">NAD</keyword>
<feature type="transmembrane region" description="Helical" evidence="5">
    <location>
        <begin position="379"/>
        <end position="403"/>
    </location>
</feature>
<feature type="transmembrane region" description="Helical" evidence="5">
    <location>
        <begin position="309"/>
        <end position="331"/>
    </location>
</feature>
<dbReference type="EC" id="7.1.1.-" evidence="5"/>
<comment type="caution">
    <text evidence="8">The sequence shown here is derived from an EMBL/GenBank/DDBJ whole genome shotgun (WGS) entry which is preliminary data.</text>
</comment>
<evidence type="ECO:0000256" key="4">
    <source>
        <dbReference type="ARBA" id="ARBA00023136"/>
    </source>
</evidence>
<dbReference type="Pfam" id="PF00361">
    <property type="entry name" value="Proton_antipo_M"/>
    <property type="match status" value="1"/>
</dbReference>
<comment type="function">
    <text evidence="5">NDH-1 shuttles electrons from NADH, via FMN and iron-sulfur (Fe-S) centers, to quinones in the respiratory chain. The immediate electron acceptor for the enzyme in this species is believed to be a menaquinone. Couples the redox reaction to proton translocation (for every two electrons transferred, four hydrogen ions are translocated across the cytoplasmic membrane), and thus conserves the redox energy in a proton gradient.</text>
</comment>
<organism evidence="8 9">
    <name type="scientific">Paraconexibacter algicola</name>
    <dbReference type="NCBI Taxonomy" id="2133960"/>
    <lineage>
        <taxon>Bacteria</taxon>
        <taxon>Bacillati</taxon>
        <taxon>Actinomycetota</taxon>
        <taxon>Thermoleophilia</taxon>
        <taxon>Solirubrobacterales</taxon>
        <taxon>Paraconexibacteraceae</taxon>
        <taxon>Paraconexibacter</taxon>
    </lineage>
</organism>
<keyword evidence="3 5" id="KW-1133">Transmembrane helix</keyword>
<keyword evidence="5" id="KW-1003">Cell membrane</keyword>
<evidence type="ECO:0000256" key="5">
    <source>
        <dbReference type="HAMAP-Rule" id="MF_00445"/>
    </source>
</evidence>
<dbReference type="GO" id="GO:0005886">
    <property type="term" value="C:plasma membrane"/>
    <property type="evidence" value="ECO:0007669"/>
    <property type="project" value="UniProtKB-SubCell"/>
</dbReference>
<dbReference type="InterPro" id="IPR010096">
    <property type="entry name" value="NADH-Q_OxRdtase_suN/2"/>
</dbReference>
<feature type="transmembrane region" description="Helical" evidence="5">
    <location>
        <begin position="168"/>
        <end position="189"/>
    </location>
</feature>
<evidence type="ECO:0000256" key="3">
    <source>
        <dbReference type="ARBA" id="ARBA00022989"/>
    </source>
</evidence>
<dbReference type="OrthoDB" id="9811718at2"/>
<keyword evidence="4 5" id="KW-0472">Membrane</keyword>
<evidence type="ECO:0000259" key="7">
    <source>
        <dbReference type="Pfam" id="PF00361"/>
    </source>
</evidence>
<feature type="transmembrane region" description="Helical" evidence="5">
    <location>
        <begin position="82"/>
        <end position="103"/>
    </location>
</feature>
<comment type="subunit">
    <text evidence="5">NDH-1 is composed of 14 different subunits. Subunits NuoA, H, J, K, L, M, N constitute the membrane sector of the complex.</text>
</comment>
<feature type="transmembrane region" description="Helical" evidence="5">
    <location>
        <begin position="281"/>
        <end position="302"/>
    </location>
</feature>
<feature type="transmembrane region" description="Helical" evidence="5">
    <location>
        <begin position="115"/>
        <end position="133"/>
    </location>
</feature>
<keyword evidence="9" id="KW-1185">Reference proteome</keyword>
<dbReference type="HAMAP" id="MF_00445">
    <property type="entry name" value="NDH1_NuoN_1"/>
    <property type="match status" value="1"/>
</dbReference>
<keyword evidence="5" id="KW-1278">Translocase</keyword>
<reference evidence="8 9" key="1">
    <citation type="submission" date="2018-03" db="EMBL/GenBank/DDBJ databases">
        <title>Aquarubrobacter algicola gen. nov., sp. nov., a novel actinobacterium isolated from shallow eutrophic lake during the end of cyanobacterial harmful algal blooms.</title>
        <authorList>
            <person name="Chun S.J."/>
        </authorList>
    </citation>
    <scope>NUCLEOTIDE SEQUENCE [LARGE SCALE GENOMIC DNA]</scope>
    <source>
        <strain evidence="8 9">Seoho-28</strain>
    </source>
</reference>
<evidence type="ECO:0000256" key="6">
    <source>
        <dbReference type="RuleBase" id="RU000320"/>
    </source>
</evidence>
<dbReference type="GO" id="GO:0012505">
    <property type="term" value="C:endomembrane system"/>
    <property type="evidence" value="ECO:0007669"/>
    <property type="project" value="UniProtKB-SubCell"/>
</dbReference>
<feature type="transmembrane region" description="Helical" evidence="5">
    <location>
        <begin position="20"/>
        <end position="38"/>
    </location>
</feature>
<keyword evidence="2 5" id="KW-0812">Transmembrane</keyword>
<evidence type="ECO:0000313" key="8">
    <source>
        <dbReference type="EMBL" id="PTL58634.1"/>
    </source>
</evidence>
<accession>A0A2T4UHA5</accession>
<evidence type="ECO:0000256" key="2">
    <source>
        <dbReference type="ARBA" id="ARBA00022692"/>
    </source>
</evidence>
<protein>
    <recommendedName>
        <fullName evidence="5">NADH-quinone oxidoreductase subunit N</fullName>
        <ecNumber evidence="5">7.1.1.-</ecNumber>
    </recommendedName>
    <alternativeName>
        <fullName evidence="5">NADH dehydrogenase I subunit N</fullName>
    </alternativeName>
    <alternativeName>
        <fullName evidence="5">NDH-1 subunit N</fullName>
    </alternativeName>
</protein>